<protein>
    <submittedName>
        <fullName evidence="1">Adenosylcobinamide amidohydrolase</fullName>
    </submittedName>
</protein>
<dbReference type="InterPro" id="IPR002808">
    <property type="entry name" value="AdoCbi_amidolase"/>
</dbReference>
<dbReference type="RefSeq" id="WP_123180562.1">
    <property type="nucleotide sequence ID" value="NZ_CP033615.1"/>
</dbReference>
<proteinExistence type="predicted"/>
<reference evidence="1 2" key="1">
    <citation type="submission" date="2018-11" db="EMBL/GenBank/DDBJ databases">
        <title>Complete genome sequence of Leptospira kmetyi isolate LS 001/16 from soil sample associated with a leptospirosis patient in Kelantan.</title>
        <authorList>
            <person name="Muhammad Yusoff F."/>
            <person name="Muhammad Yusoff S."/>
            <person name="Ahmad M.N."/>
            <person name="Yusof N.Y."/>
            <person name="Aziah I."/>
        </authorList>
    </citation>
    <scope>NUCLEOTIDE SEQUENCE [LARGE SCALE GENOMIC DNA]</scope>
    <source>
        <strain evidence="1 2">LS 001/16</strain>
    </source>
</reference>
<dbReference type="InterPro" id="IPR052209">
    <property type="entry name" value="CbiZ"/>
</dbReference>
<dbReference type="KEGG" id="lkm:EFP84_20200"/>
<dbReference type="AlphaFoldDB" id="A0AAD0UUG2"/>
<sequence length="232" mass="25438">MIVNSDPKNKNSVESSTWLEIAFEEPHNVLSWAVIGCGWKEQIDNVLWHRVRNEDLTPDVDPIDYYQSRLLQRGESKNSVGFLTSAALENYSEIVLEKEGTRIRSVVTAGLGNAVCIGDDPFSFASFGTINILVQCSLPLDLSASLEAVSLIAEARTLAVLDSKVQSRVSRNIATGTGTDCIAFASPSRTSQTRYTGKHTLTGHLIGKAVYESVYQGILNWKKSRIRTGVTS</sequence>
<dbReference type="Proteomes" id="UP000276407">
    <property type="component" value="Chromosome 2"/>
</dbReference>
<evidence type="ECO:0000313" key="1">
    <source>
        <dbReference type="EMBL" id="AYV57945.1"/>
    </source>
</evidence>
<dbReference type="PANTHER" id="PTHR35336">
    <property type="entry name" value="ADENOSYLCOBINAMIDE AMIDOHYDROLASE"/>
    <property type="match status" value="1"/>
</dbReference>
<accession>A0AAD0UUG2</accession>
<name>A0AAD0UUG2_9LEPT</name>
<evidence type="ECO:0000313" key="2">
    <source>
        <dbReference type="Proteomes" id="UP000276407"/>
    </source>
</evidence>
<dbReference type="PANTHER" id="PTHR35336:SF5">
    <property type="entry name" value="ADENOSYLCOBINAMIDE AMIDOHYDROLASE"/>
    <property type="match status" value="1"/>
</dbReference>
<gene>
    <name evidence="1" type="ORF">EFP84_20200</name>
</gene>
<organism evidence="1 2">
    <name type="scientific">Leptospira kmetyi</name>
    <dbReference type="NCBI Taxonomy" id="408139"/>
    <lineage>
        <taxon>Bacteria</taxon>
        <taxon>Pseudomonadati</taxon>
        <taxon>Spirochaetota</taxon>
        <taxon>Spirochaetia</taxon>
        <taxon>Leptospirales</taxon>
        <taxon>Leptospiraceae</taxon>
        <taxon>Leptospira</taxon>
    </lineage>
</organism>
<dbReference type="Pfam" id="PF01955">
    <property type="entry name" value="CbiZ"/>
    <property type="match status" value="1"/>
</dbReference>
<dbReference type="EMBL" id="CP033615">
    <property type="protein sequence ID" value="AYV57945.1"/>
    <property type="molecule type" value="Genomic_DNA"/>
</dbReference>